<feature type="domain" description="T-SNARE coiled-coil homology" evidence="5">
    <location>
        <begin position="225"/>
        <end position="287"/>
    </location>
</feature>
<evidence type="ECO:0000256" key="3">
    <source>
        <dbReference type="SAM" id="MobiDB-lite"/>
    </source>
</evidence>
<dbReference type="Pfam" id="PF05739">
    <property type="entry name" value="SNARE"/>
    <property type="match status" value="1"/>
</dbReference>
<dbReference type="Proteomes" id="UP001642484">
    <property type="component" value="Unassembled WGS sequence"/>
</dbReference>
<gene>
    <name evidence="6" type="ORF">CCMP2556_LOCUS1592</name>
</gene>
<feature type="compositionally biased region" description="Pro residues" evidence="3">
    <location>
        <begin position="36"/>
        <end position="46"/>
    </location>
</feature>
<dbReference type="InterPro" id="IPR010989">
    <property type="entry name" value="SNARE"/>
</dbReference>
<reference evidence="6 7" key="1">
    <citation type="submission" date="2024-02" db="EMBL/GenBank/DDBJ databases">
        <authorList>
            <person name="Chen Y."/>
            <person name="Shah S."/>
            <person name="Dougan E. K."/>
            <person name="Thang M."/>
            <person name="Chan C."/>
        </authorList>
    </citation>
    <scope>NUCLEOTIDE SEQUENCE [LARGE SCALE GENOMIC DNA]</scope>
</reference>
<feature type="transmembrane region" description="Helical" evidence="4">
    <location>
        <begin position="296"/>
        <end position="317"/>
    </location>
</feature>
<sequence>MIDRLDDLRAACAAHHATRGARAARSTAAGAVPLRSPEPSPPPTPQIPSAFRREDPLTAFLSKLENVRTGPLHELEGSLGEASQIHKAALCATTAAAEKQALLQAEACAAKASKAAARTSQELRSLAAEPSSGVLPGGSEAALRRQALAGVSVLFQNALNSYFQAQVSFRQEMEAKVSRQLRAAFPEAEESVVEAVAAGRSAASTIQEAMQRQSGTAPLTTANALQATRERCDELASLARAARDLSQLFIDVESLVNSQGEILNDIGSHIASTRESTKRGHDELLRASAQQSACRWRWLALGLLVVIAVLIIIFTVLEHQPSHSLRTEELPAGQSAPHHWGGPAMLSGGRPWPVLRPVTVAV</sequence>
<dbReference type="InterPro" id="IPR045242">
    <property type="entry name" value="Syntaxin"/>
</dbReference>
<feature type="compositionally biased region" description="Low complexity" evidence="3">
    <location>
        <begin position="22"/>
        <end position="35"/>
    </location>
</feature>
<evidence type="ECO:0000256" key="1">
    <source>
        <dbReference type="ARBA" id="ARBA00004211"/>
    </source>
</evidence>
<dbReference type="SMART" id="SM00397">
    <property type="entry name" value="t_SNARE"/>
    <property type="match status" value="1"/>
</dbReference>
<keyword evidence="7" id="KW-1185">Reference proteome</keyword>
<evidence type="ECO:0000256" key="4">
    <source>
        <dbReference type="SAM" id="Phobius"/>
    </source>
</evidence>
<feature type="region of interest" description="Disordered" evidence="3">
    <location>
        <begin position="22"/>
        <end position="50"/>
    </location>
</feature>
<keyword evidence="4" id="KW-1133">Transmembrane helix</keyword>
<comment type="subcellular location">
    <subcellularLocation>
        <location evidence="1">Membrane</location>
        <topology evidence="1">Single-pass type IV membrane protein</topology>
    </subcellularLocation>
</comment>
<comment type="similarity">
    <text evidence="2">Belongs to the syntaxin family.</text>
</comment>
<evidence type="ECO:0000313" key="7">
    <source>
        <dbReference type="Proteomes" id="UP001642484"/>
    </source>
</evidence>
<evidence type="ECO:0000256" key="2">
    <source>
        <dbReference type="ARBA" id="ARBA00009063"/>
    </source>
</evidence>
<comment type="caution">
    <text evidence="6">The sequence shown here is derived from an EMBL/GenBank/DDBJ whole genome shotgun (WGS) entry which is preliminary data.</text>
</comment>
<name>A0ABP0HHJ4_9DINO</name>
<protein>
    <recommendedName>
        <fullName evidence="5">t-SNARE coiled-coil homology domain-containing protein</fullName>
    </recommendedName>
</protein>
<evidence type="ECO:0000313" key="6">
    <source>
        <dbReference type="EMBL" id="CAK8989258.1"/>
    </source>
</evidence>
<dbReference type="Gene3D" id="1.20.58.70">
    <property type="match status" value="1"/>
</dbReference>
<dbReference type="SUPFAM" id="SSF47661">
    <property type="entry name" value="t-snare proteins"/>
    <property type="match status" value="1"/>
</dbReference>
<dbReference type="EMBL" id="CAXAMN010000536">
    <property type="protein sequence ID" value="CAK8989258.1"/>
    <property type="molecule type" value="Genomic_DNA"/>
</dbReference>
<accession>A0ABP0HHJ4</accession>
<keyword evidence="4" id="KW-0472">Membrane</keyword>
<dbReference type="PANTHER" id="PTHR19957:SF307">
    <property type="entry name" value="PROTEIN SSO1-RELATED"/>
    <property type="match status" value="1"/>
</dbReference>
<dbReference type="InterPro" id="IPR000727">
    <property type="entry name" value="T_SNARE_dom"/>
</dbReference>
<dbReference type="PANTHER" id="PTHR19957">
    <property type="entry name" value="SYNTAXIN"/>
    <property type="match status" value="1"/>
</dbReference>
<keyword evidence="4" id="KW-0812">Transmembrane</keyword>
<dbReference type="Gene3D" id="1.20.5.110">
    <property type="match status" value="1"/>
</dbReference>
<evidence type="ECO:0000259" key="5">
    <source>
        <dbReference type="PROSITE" id="PS50192"/>
    </source>
</evidence>
<dbReference type="PROSITE" id="PS50192">
    <property type="entry name" value="T_SNARE"/>
    <property type="match status" value="1"/>
</dbReference>
<organism evidence="6 7">
    <name type="scientific">Durusdinium trenchii</name>
    <dbReference type="NCBI Taxonomy" id="1381693"/>
    <lineage>
        <taxon>Eukaryota</taxon>
        <taxon>Sar</taxon>
        <taxon>Alveolata</taxon>
        <taxon>Dinophyceae</taxon>
        <taxon>Suessiales</taxon>
        <taxon>Symbiodiniaceae</taxon>
        <taxon>Durusdinium</taxon>
    </lineage>
</organism>
<proteinExistence type="inferred from homology"/>